<evidence type="ECO:0000256" key="3">
    <source>
        <dbReference type="ARBA" id="ARBA00022927"/>
    </source>
</evidence>
<dbReference type="InterPro" id="IPR004152">
    <property type="entry name" value="GAT_dom"/>
</dbReference>
<evidence type="ECO:0000313" key="8">
    <source>
        <dbReference type="Proteomes" id="UP000242877"/>
    </source>
</evidence>
<reference evidence="7 8" key="1">
    <citation type="journal article" date="2016" name="Genome Biol. Evol.">
        <title>Divergent and convergent evolution of fungal pathogenicity.</title>
        <authorList>
            <person name="Shang Y."/>
            <person name="Xiao G."/>
            <person name="Zheng P."/>
            <person name="Cen K."/>
            <person name="Zhan S."/>
            <person name="Wang C."/>
        </authorList>
    </citation>
    <scope>NUCLEOTIDE SEQUENCE [LARGE SCALE GENOMIC DNA]</scope>
    <source>
        <strain evidence="7 8">ARSEF 7405</strain>
    </source>
</reference>
<dbReference type="InterPro" id="IPR002014">
    <property type="entry name" value="VHS_dom"/>
</dbReference>
<name>A0A167VC30_9EURO</name>
<dbReference type="AlphaFoldDB" id="A0A167VC30"/>
<keyword evidence="8" id="KW-1185">Reference proteome</keyword>
<dbReference type="GO" id="GO:0030479">
    <property type="term" value="C:actin cortical patch"/>
    <property type="evidence" value="ECO:0007669"/>
    <property type="project" value="TreeGrafter"/>
</dbReference>
<dbReference type="SMART" id="SM00288">
    <property type="entry name" value="VHS"/>
    <property type="match status" value="1"/>
</dbReference>
<comment type="subunit">
    <text evidence="1">Component of the ESCRT-0 complex composed of HSE1 and VPS27.</text>
</comment>
<feature type="region of interest" description="Disordered" evidence="4">
    <location>
        <begin position="176"/>
        <end position="264"/>
    </location>
</feature>
<protein>
    <submittedName>
        <fullName evidence="7">VHS domain containing protein</fullName>
    </submittedName>
</protein>
<dbReference type="VEuPathDB" id="FungiDB:AAP_05706"/>
<organism evidence="7 8">
    <name type="scientific">Ascosphaera apis ARSEF 7405</name>
    <dbReference type="NCBI Taxonomy" id="392613"/>
    <lineage>
        <taxon>Eukaryota</taxon>
        <taxon>Fungi</taxon>
        <taxon>Dikarya</taxon>
        <taxon>Ascomycota</taxon>
        <taxon>Pezizomycotina</taxon>
        <taxon>Eurotiomycetes</taxon>
        <taxon>Eurotiomycetidae</taxon>
        <taxon>Onygenales</taxon>
        <taxon>Ascosphaeraceae</taxon>
        <taxon>Ascosphaera</taxon>
    </lineage>
</organism>
<feature type="compositionally biased region" description="Polar residues" evidence="4">
    <location>
        <begin position="189"/>
        <end position="201"/>
    </location>
</feature>
<dbReference type="InterPro" id="IPR045007">
    <property type="entry name" value="LSB5"/>
</dbReference>
<dbReference type="GO" id="GO:0007034">
    <property type="term" value="P:vacuolar transport"/>
    <property type="evidence" value="ECO:0007669"/>
    <property type="project" value="UniProtKB-ARBA"/>
</dbReference>
<feature type="compositionally biased region" description="Basic residues" evidence="4">
    <location>
        <begin position="229"/>
        <end position="239"/>
    </location>
</feature>
<dbReference type="InterPro" id="IPR044103">
    <property type="entry name" value="GAT_LSB5"/>
</dbReference>
<dbReference type="GO" id="GO:0051666">
    <property type="term" value="P:actin cortical patch localization"/>
    <property type="evidence" value="ECO:0007669"/>
    <property type="project" value="TreeGrafter"/>
</dbReference>
<dbReference type="GO" id="GO:0007015">
    <property type="term" value="P:actin filament organization"/>
    <property type="evidence" value="ECO:0007669"/>
    <property type="project" value="InterPro"/>
</dbReference>
<dbReference type="PROSITE" id="PS50909">
    <property type="entry name" value="GAT"/>
    <property type="match status" value="1"/>
</dbReference>
<keyword evidence="2" id="KW-0813">Transport</keyword>
<dbReference type="GO" id="GO:0006897">
    <property type="term" value="P:endocytosis"/>
    <property type="evidence" value="ECO:0007669"/>
    <property type="project" value="InterPro"/>
</dbReference>
<dbReference type="CDD" id="cd16980">
    <property type="entry name" value="VHS_Lsb5"/>
    <property type="match status" value="1"/>
</dbReference>
<feature type="compositionally biased region" description="Acidic residues" evidence="4">
    <location>
        <begin position="351"/>
        <end position="360"/>
    </location>
</feature>
<evidence type="ECO:0000313" key="7">
    <source>
        <dbReference type="EMBL" id="KZZ87325.1"/>
    </source>
</evidence>
<sequence length="431" mass="47395">MAFPGAVAYGAVRPNSVTYSGRKPYTAVTVQIEHLTSEAYDVDDSTGIIDLIESIRIQNTGPAEAARALRKKLKYGDVHRQLRALTILDLLIQNAGSHFTSTFADEPLLERLRIAGSDVTSDPRVRQKCQVLFAQWSTLKHQPGMSRVGALYAQLPRKQKMSTRDRQRQSRVLRETEYYPDQHGYGHQVSVSGGNAPNTIVGSRAYHQPDDEWAQASTGSGSGSGLGFRSRKDKKHKRGMSSPLSPPSQPTSPTHSRHSSVTATSVRDTLANARISADGLMNALRLVNRERESVSENAEVMRRFNECKAYRRQILKYIHGINDEAYLGSLLAANEELVTALMSFEVMERGVDDDDSDSEVESGSGGAERWKPYDENEIDSSMAGLSLKTSTPPAKPPRPDTGKVKGKGKAAESESEEEEDDDNPFGDKNAV</sequence>
<dbReference type="PANTHER" id="PTHR47789">
    <property type="entry name" value="LAS SEVENTEEN-BINDING PROTEIN 5"/>
    <property type="match status" value="1"/>
</dbReference>
<comment type="caution">
    <text evidence="7">The sequence shown here is derived from an EMBL/GenBank/DDBJ whole genome shotgun (WGS) entry which is preliminary data.</text>
</comment>
<dbReference type="InterPro" id="IPR008942">
    <property type="entry name" value="ENTH_VHS"/>
</dbReference>
<keyword evidence="3" id="KW-0653">Protein transport</keyword>
<dbReference type="GO" id="GO:0035091">
    <property type="term" value="F:phosphatidylinositol binding"/>
    <property type="evidence" value="ECO:0007669"/>
    <property type="project" value="InterPro"/>
</dbReference>
<dbReference type="EMBL" id="AZGZ01000035">
    <property type="protein sequence ID" value="KZZ87325.1"/>
    <property type="molecule type" value="Genomic_DNA"/>
</dbReference>
<dbReference type="Pfam" id="PF00790">
    <property type="entry name" value="VHS"/>
    <property type="match status" value="1"/>
</dbReference>
<dbReference type="GO" id="GO:0015031">
    <property type="term" value="P:protein transport"/>
    <property type="evidence" value="ECO:0007669"/>
    <property type="project" value="UniProtKB-KW"/>
</dbReference>
<dbReference type="Gene3D" id="1.25.40.90">
    <property type="match status" value="1"/>
</dbReference>
<dbReference type="SUPFAM" id="SSF89009">
    <property type="entry name" value="GAT-like domain"/>
    <property type="match status" value="1"/>
</dbReference>
<evidence type="ECO:0000256" key="2">
    <source>
        <dbReference type="ARBA" id="ARBA00022448"/>
    </source>
</evidence>
<dbReference type="CDD" id="cd14232">
    <property type="entry name" value="GAT_LSB5"/>
    <property type="match status" value="1"/>
</dbReference>
<dbReference type="Proteomes" id="UP000242877">
    <property type="component" value="Unassembled WGS sequence"/>
</dbReference>
<dbReference type="GO" id="GO:0043130">
    <property type="term" value="F:ubiquitin binding"/>
    <property type="evidence" value="ECO:0007669"/>
    <property type="project" value="InterPro"/>
</dbReference>
<feature type="domain" description="VHS" evidence="5">
    <location>
        <begin position="35"/>
        <end position="158"/>
    </location>
</feature>
<dbReference type="InterPro" id="IPR038425">
    <property type="entry name" value="GAT_sf"/>
</dbReference>
<evidence type="ECO:0000259" key="5">
    <source>
        <dbReference type="PROSITE" id="PS50179"/>
    </source>
</evidence>
<proteinExistence type="predicted"/>
<evidence type="ECO:0000256" key="4">
    <source>
        <dbReference type="SAM" id="MobiDB-lite"/>
    </source>
</evidence>
<evidence type="ECO:0000256" key="1">
    <source>
        <dbReference type="ARBA" id="ARBA00011446"/>
    </source>
</evidence>
<feature type="region of interest" description="Disordered" evidence="4">
    <location>
        <begin position="349"/>
        <end position="431"/>
    </location>
</feature>
<dbReference type="SUPFAM" id="SSF48464">
    <property type="entry name" value="ENTH/VHS domain"/>
    <property type="match status" value="1"/>
</dbReference>
<dbReference type="PANTHER" id="PTHR47789:SF1">
    <property type="entry name" value="LAS SEVENTEEN-BINDING PROTEIN 5"/>
    <property type="match status" value="1"/>
</dbReference>
<gene>
    <name evidence="7" type="ORF">AAP_05706</name>
</gene>
<dbReference type="Gene3D" id="1.20.58.160">
    <property type="match status" value="1"/>
</dbReference>
<dbReference type="OrthoDB" id="10068368at2759"/>
<feature type="compositionally biased region" description="Acidic residues" evidence="4">
    <location>
        <begin position="413"/>
        <end position="424"/>
    </location>
</feature>
<feature type="domain" description="GAT" evidence="6">
    <location>
        <begin position="261"/>
        <end position="349"/>
    </location>
</feature>
<dbReference type="PROSITE" id="PS50179">
    <property type="entry name" value="VHS"/>
    <property type="match status" value="1"/>
</dbReference>
<evidence type="ECO:0000259" key="6">
    <source>
        <dbReference type="PROSITE" id="PS50909"/>
    </source>
</evidence>
<accession>A0A167VC30</accession>